<name>A0A9E8HMZ3_9ALTE</name>
<dbReference type="InterPro" id="IPR029058">
    <property type="entry name" value="AB_hydrolase_fold"/>
</dbReference>
<dbReference type="EMBL" id="CP101527">
    <property type="protein sequence ID" value="UZW75573.1"/>
    <property type="molecule type" value="Genomic_DNA"/>
</dbReference>
<dbReference type="InterPro" id="IPR050261">
    <property type="entry name" value="FrsA_esterase"/>
</dbReference>
<dbReference type="InterPro" id="IPR022742">
    <property type="entry name" value="Hydrolase_4"/>
</dbReference>
<organism evidence="3 4">
    <name type="scientific">Alkalimarinus sediminis</name>
    <dbReference type="NCBI Taxonomy" id="1632866"/>
    <lineage>
        <taxon>Bacteria</taxon>
        <taxon>Pseudomonadati</taxon>
        <taxon>Pseudomonadota</taxon>
        <taxon>Gammaproteobacteria</taxon>
        <taxon>Alteromonadales</taxon>
        <taxon>Alteromonadaceae</taxon>
        <taxon>Alkalimarinus</taxon>
    </lineage>
</organism>
<evidence type="ECO:0000313" key="3">
    <source>
        <dbReference type="EMBL" id="UZW75573.1"/>
    </source>
</evidence>
<dbReference type="Gene3D" id="3.40.50.1820">
    <property type="entry name" value="alpha/beta hydrolase"/>
    <property type="match status" value="1"/>
</dbReference>
<dbReference type="Proteomes" id="UP001164472">
    <property type="component" value="Chromosome"/>
</dbReference>
<accession>A0A9E8HMZ3</accession>
<keyword evidence="4" id="KW-1185">Reference proteome</keyword>
<gene>
    <name evidence="3" type="ORF">NNL22_02980</name>
</gene>
<dbReference type="RefSeq" id="WP_251810602.1">
    <property type="nucleotide sequence ID" value="NZ_CP101527.1"/>
</dbReference>
<dbReference type="AlphaFoldDB" id="A0A9E8HMZ3"/>
<dbReference type="PANTHER" id="PTHR22946:SF9">
    <property type="entry name" value="POLYKETIDE TRANSFERASE AF380"/>
    <property type="match status" value="1"/>
</dbReference>
<dbReference type="Pfam" id="PF12146">
    <property type="entry name" value="Hydrolase_4"/>
    <property type="match status" value="1"/>
</dbReference>
<evidence type="ECO:0000259" key="2">
    <source>
        <dbReference type="Pfam" id="PF12146"/>
    </source>
</evidence>
<keyword evidence="1" id="KW-0378">Hydrolase</keyword>
<reference evidence="3" key="1">
    <citation type="submission" date="2022-07" db="EMBL/GenBank/DDBJ databases">
        <title>Alkalimarinus sp. nov., isolated from gut of a Alitta virens.</title>
        <authorList>
            <person name="Yang A.I."/>
            <person name="Shin N.-R."/>
        </authorList>
    </citation>
    <scope>NUCLEOTIDE SEQUENCE</scope>
    <source>
        <strain evidence="3">FA028</strain>
    </source>
</reference>
<proteinExistence type="predicted"/>
<dbReference type="GO" id="GO:0052689">
    <property type="term" value="F:carboxylic ester hydrolase activity"/>
    <property type="evidence" value="ECO:0007669"/>
    <property type="project" value="UniProtKB-ARBA"/>
</dbReference>
<evidence type="ECO:0000256" key="1">
    <source>
        <dbReference type="ARBA" id="ARBA00022801"/>
    </source>
</evidence>
<dbReference type="PANTHER" id="PTHR22946">
    <property type="entry name" value="DIENELACTONE HYDROLASE DOMAIN-CONTAINING PROTEIN-RELATED"/>
    <property type="match status" value="1"/>
</dbReference>
<sequence length="291" mass="32041">MIRTEKLHICSLGETLKGVLFLPNAPTPSKATQWPVVILCHGAIDYKERFFGFAEFLANNGYAALALDMHGHGESGGEKFHVKMAEWVPDIQAAIEVLSSHNEIDASRMGALGFSSGGTAILEAAVKQLPLKVLVTLDATVRNVIPLHEVAFFKVMCGIGSIKRKMMGGDIKLPLYDMAIRVPVACNPDVSDRFFNDPVFKAGYQAYPLPGAIESVVIDTIERVDQITVPVCVIHGEEDKVDSPDSARLLFEKLRSEKQLNIVADSGHIGHMDNQKEKIHEIAKNWFDSYL</sequence>
<dbReference type="SUPFAM" id="SSF53474">
    <property type="entry name" value="alpha/beta-Hydrolases"/>
    <property type="match status" value="1"/>
</dbReference>
<evidence type="ECO:0000313" key="4">
    <source>
        <dbReference type="Proteomes" id="UP001164472"/>
    </source>
</evidence>
<feature type="domain" description="Serine aminopeptidase S33" evidence="2">
    <location>
        <begin position="36"/>
        <end position="273"/>
    </location>
</feature>
<protein>
    <submittedName>
        <fullName evidence="3">Lysophospholipase</fullName>
    </submittedName>
</protein>
<dbReference type="KEGG" id="asem:NNL22_02980"/>